<dbReference type="PANTHER" id="PTHR42756">
    <property type="entry name" value="TRANSCRIPTIONAL REGULATOR, MARR"/>
    <property type="match status" value="1"/>
</dbReference>
<organism evidence="5 6">
    <name type="scientific">Scopulibacillus darangshiensis</name>
    <dbReference type="NCBI Taxonomy" id="442528"/>
    <lineage>
        <taxon>Bacteria</taxon>
        <taxon>Bacillati</taxon>
        <taxon>Bacillota</taxon>
        <taxon>Bacilli</taxon>
        <taxon>Bacillales</taxon>
        <taxon>Sporolactobacillaceae</taxon>
        <taxon>Scopulibacillus</taxon>
    </lineage>
</organism>
<proteinExistence type="predicted"/>
<dbReference type="PANTHER" id="PTHR42756:SF1">
    <property type="entry name" value="TRANSCRIPTIONAL REPRESSOR OF EMRAB OPERON"/>
    <property type="match status" value="1"/>
</dbReference>
<dbReference type="InterPro" id="IPR036388">
    <property type="entry name" value="WH-like_DNA-bd_sf"/>
</dbReference>
<keyword evidence="3" id="KW-0804">Transcription</keyword>
<dbReference type="Pfam" id="PF12802">
    <property type="entry name" value="MarR_2"/>
    <property type="match status" value="1"/>
</dbReference>
<dbReference type="GO" id="GO:0003677">
    <property type="term" value="F:DNA binding"/>
    <property type="evidence" value="ECO:0007669"/>
    <property type="project" value="UniProtKB-KW"/>
</dbReference>
<dbReference type="CDD" id="cd00090">
    <property type="entry name" value="HTH_ARSR"/>
    <property type="match status" value="1"/>
</dbReference>
<dbReference type="PROSITE" id="PS50995">
    <property type="entry name" value="HTH_MARR_2"/>
    <property type="match status" value="1"/>
</dbReference>
<dbReference type="SUPFAM" id="SSF46785">
    <property type="entry name" value="Winged helix' DNA-binding domain"/>
    <property type="match status" value="1"/>
</dbReference>
<comment type="caution">
    <text evidence="5">The sequence shown here is derived from an EMBL/GenBank/DDBJ whole genome shotgun (WGS) entry which is preliminary data.</text>
</comment>
<protein>
    <submittedName>
        <fullName evidence="5">MarR family transcriptional regulator</fullName>
    </submittedName>
</protein>
<evidence type="ECO:0000256" key="1">
    <source>
        <dbReference type="ARBA" id="ARBA00023015"/>
    </source>
</evidence>
<evidence type="ECO:0000256" key="2">
    <source>
        <dbReference type="ARBA" id="ARBA00023125"/>
    </source>
</evidence>
<dbReference type="Proteomes" id="UP000295416">
    <property type="component" value="Unassembled WGS sequence"/>
</dbReference>
<dbReference type="OrthoDB" id="158803at2"/>
<name>A0A4R2NEB6_9BACL</name>
<dbReference type="AlphaFoldDB" id="A0A4R2NEB6"/>
<sequence length="143" mass="16938">MTENNHHAKRLGLSLWFRLARFYTHSIRRTNQHLKEWGLSASQFDILVQVGVHNRLTQQELADKLFVTKGNVTQMINKMEQLGWIKREQEWKTKYLSLTDTGAALYKEVVPPQEQFQAEQFSKLTTEEQKQLLILLRKLQKED</sequence>
<evidence type="ECO:0000313" key="6">
    <source>
        <dbReference type="Proteomes" id="UP000295416"/>
    </source>
</evidence>
<dbReference type="GO" id="GO:0003700">
    <property type="term" value="F:DNA-binding transcription factor activity"/>
    <property type="evidence" value="ECO:0007669"/>
    <property type="project" value="InterPro"/>
</dbReference>
<dbReference type="PRINTS" id="PR00598">
    <property type="entry name" value="HTHMARR"/>
</dbReference>
<keyword evidence="2" id="KW-0238">DNA-binding</keyword>
<reference evidence="5 6" key="1">
    <citation type="submission" date="2019-03" db="EMBL/GenBank/DDBJ databases">
        <title>Genomic Encyclopedia of Type Strains, Phase IV (KMG-IV): sequencing the most valuable type-strain genomes for metagenomic binning, comparative biology and taxonomic classification.</title>
        <authorList>
            <person name="Goeker M."/>
        </authorList>
    </citation>
    <scope>NUCLEOTIDE SEQUENCE [LARGE SCALE GENOMIC DNA]</scope>
    <source>
        <strain evidence="5 6">DSM 19377</strain>
    </source>
</reference>
<keyword evidence="6" id="KW-1185">Reference proteome</keyword>
<dbReference type="InterPro" id="IPR036390">
    <property type="entry name" value="WH_DNA-bd_sf"/>
</dbReference>
<feature type="domain" description="HTH marR-type" evidence="4">
    <location>
        <begin position="1"/>
        <end position="141"/>
    </location>
</feature>
<evidence type="ECO:0000259" key="4">
    <source>
        <dbReference type="PROSITE" id="PS50995"/>
    </source>
</evidence>
<accession>A0A4R2NEB6</accession>
<keyword evidence="1" id="KW-0805">Transcription regulation</keyword>
<dbReference type="RefSeq" id="WP_132748343.1">
    <property type="nucleotide sequence ID" value="NZ_SLXK01000061.1"/>
</dbReference>
<dbReference type="EMBL" id="SLXK01000061">
    <property type="protein sequence ID" value="TCP19530.1"/>
    <property type="molecule type" value="Genomic_DNA"/>
</dbReference>
<dbReference type="InterPro" id="IPR000835">
    <property type="entry name" value="HTH_MarR-typ"/>
</dbReference>
<dbReference type="Gene3D" id="1.10.10.10">
    <property type="entry name" value="Winged helix-like DNA-binding domain superfamily/Winged helix DNA-binding domain"/>
    <property type="match status" value="1"/>
</dbReference>
<gene>
    <name evidence="5" type="ORF">EV207_16112</name>
</gene>
<dbReference type="SMART" id="SM00347">
    <property type="entry name" value="HTH_MARR"/>
    <property type="match status" value="1"/>
</dbReference>
<evidence type="ECO:0000313" key="5">
    <source>
        <dbReference type="EMBL" id="TCP19530.1"/>
    </source>
</evidence>
<dbReference type="InterPro" id="IPR011991">
    <property type="entry name" value="ArsR-like_HTH"/>
</dbReference>
<evidence type="ECO:0000256" key="3">
    <source>
        <dbReference type="ARBA" id="ARBA00023163"/>
    </source>
</evidence>